<reference evidence="1 2" key="1">
    <citation type="journal article" date="2020" name="Nature">
        <title>Six reference-quality genomes reveal evolution of bat adaptations.</title>
        <authorList>
            <person name="Jebb D."/>
            <person name="Huang Z."/>
            <person name="Pippel M."/>
            <person name="Hughes G.M."/>
            <person name="Lavrichenko K."/>
            <person name="Devanna P."/>
            <person name="Winkler S."/>
            <person name="Jermiin L.S."/>
            <person name="Skirmuntt E.C."/>
            <person name="Katzourakis A."/>
            <person name="Burkitt-Gray L."/>
            <person name="Ray D.A."/>
            <person name="Sullivan K.A.M."/>
            <person name="Roscito J.G."/>
            <person name="Kirilenko B.M."/>
            <person name="Davalos L.M."/>
            <person name="Corthals A.P."/>
            <person name="Power M.L."/>
            <person name="Jones G."/>
            <person name="Ransome R.D."/>
            <person name="Dechmann D.K.N."/>
            <person name="Locatelli A.G."/>
            <person name="Puechmaille S.J."/>
            <person name="Fedrigo O."/>
            <person name="Jarvis E.D."/>
            <person name="Hiller M."/>
            <person name="Vernes S.C."/>
            <person name="Myers E.W."/>
            <person name="Teeling E.C."/>
        </authorList>
    </citation>
    <scope>NUCLEOTIDE SEQUENCE [LARGE SCALE GENOMIC DNA]</scope>
    <source>
        <strain evidence="1">Bat1K_MPI-CBG_1</strain>
    </source>
</reference>
<protein>
    <submittedName>
        <fullName evidence="1">Uncharacterized protein</fullName>
    </submittedName>
</protein>
<proteinExistence type="predicted"/>
<organism evidence="1 2">
    <name type="scientific">Phyllostomus discolor</name>
    <name type="common">pale spear-nosed bat</name>
    <dbReference type="NCBI Taxonomy" id="89673"/>
    <lineage>
        <taxon>Eukaryota</taxon>
        <taxon>Metazoa</taxon>
        <taxon>Chordata</taxon>
        <taxon>Craniata</taxon>
        <taxon>Vertebrata</taxon>
        <taxon>Euteleostomi</taxon>
        <taxon>Mammalia</taxon>
        <taxon>Eutheria</taxon>
        <taxon>Laurasiatheria</taxon>
        <taxon>Chiroptera</taxon>
        <taxon>Yangochiroptera</taxon>
        <taxon>Phyllostomidae</taxon>
        <taxon>Phyllostominae</taxon>
        <taxon>Phyllostomus</taxon>
    </lineage>
</organism>
<gene>
    <name evidence="1" type="ORF">HJG60_010740</name>
</gene>
<evidence type="ECO:0000313" key="2">
    <source>
        <dbReference type="Proteomes" id="UP000664940"/>
    </source>
</evidence>
<dbReference type="Proteomes" id="UP000664940">
    <property type="component" value="Unassembled WGS sequence"/>
</dbReference>
<accession>A0A834E6B5</accession>
<sequence length="232" mass="24360">MVPPGSVGPQKPAWKGRWAHFAGSLGGAQCTLMAEGGWVSRPCPPFPRVSRTAEPCVHGVTHVGGPGPTVPRGAGRRPRSPHLCLWLGWGARPRGSCRGAQRLCRVGAWASSTWSPCAAVGQLRVPEGPSLTAGEAPSSHIPLFTPPTWLVPCRAGPLSGVLAQQVLDGGWVWAHVPRNARDAVWSVVCKRRNPQCLSSESRVDLSMTVGITAVPRADPGLVSGRKGEGASC</sequence>
<comment type="caution">
    <text evidence="1">The sequence shown here is derived from an EMBL/GenBank/DDBJ whole genome shotgun (WGS) entry which is preliminary data.</text>
</comment>
<name>A0A834E6B5_9CHIR</name>
<dbReference type="AlphaFoldDB" id="A0A834E6B5"/>
<evidence type="ECO:0000313" key="1">
    <source>
        <dbReference type="EMBL" id="KAF6109465.1"/>
    </source>
</evidence>
<dbReference type="EMBL" id="JABVXQ010000005">
    <property type="protein sequence ID" value="KAF6109465.1"/>
    <property type="molecule type" value="Genomic_DNA"/>
</dbReference>